<dbReference type="GO" id="GO:0005524">
    <property type="term" value="F:ATP binding"/>
    <property type="evidence" value="ECO:0007669"/>
    <property type="project" value="UniProtKB-KW"/>
</dbReference>
<reference evidence="10" key="1">
    <citation type="submission" date="2023-07" db="EMBL/GenBank/DDBJ databases">
        <title>Black Yeasts Isolated from many extreme environments.</title>
        <authorList>
            <person name="Coleine C."/>
            <person name="Stajich J.E."/>
            <person name="Selbmann L."/>
        </authorList>
    </citation>
    <scope>NUCLEOTIDE SEQUENCE</scope>
    <source>
        <strain evidence="10">CCFEE 5485</strain>
    </source>
</reference>
<evidence type="ECO:0000313" key="11">
    <source>
        <dbReference type="Proteomes" id="UP001274830"/>
    </source>
</evidence>
<dbReference type="PRINTS" id="PR01039">
    <property type="entry name" value="TRNASYNTHTRP"/>
</dbReference>
<proteinExistence type="inferred from homology"/>
<dbReference type="NCBIfam" id="TIGR00233">
    <property type="entry name" value="trpS"/>
    <property type="match status" value="1"/>
</dbReference>
<evidence type="ECO:0000256" key="3">
    <source>
        <dbReference type="ARBA" id="ARBA00022598"/>
    </source>
</evidence>
<keyword evidence="6 9" id="KW-0648">Protein biosynthesis</keyword>
<organism evidence="10 11">
    <name type="scientific">Recurvomyces mirabilis</name>
    <dbReference type="NCBI Taxonomy" id="574656"/>
    <lineage>
        <taxon>Eukaryota</taxon>
        <taxon>Fungi</taxon>
        <taxon>Dikarya</taxon>
        <taxon>Ascomycota</taxon>
        <taxon>Pezizomycotina</taxon>
        <taxon>Dothideomycetes</taxon>
        <taxon>Dothideomycetidae</taxon>
        <taxon>Mycosphaerellales</taxon>
        <taxon>Teratosphaeriaceae</taxon>
        <taxon>Recurvomyces</taxon>
    </lineage>
</organism>
<accession>A0AAE0WKU3</accession>
<protein>
    <recommendedName>
        <fullName evidence="2">tryptophan--tRNA ligase</fullName>
        <ecNumber evidence="2">6.1.1.2</ecNumber>
    </recommendedName>
    <alternativeName>
        <fullName evidence="8">Tryptophanyl-tRNA synthetase</fullName>
    </alternativeName>
</protein>
<dbReference type="FunFam" id="3.40.50.620:FF:000082">
    <property type="entry name" value="MSW1p Mitochondrial tryptophanyl-tRNA synthetase"/>
    <property type="match status" value="1"/>
</dbReference>
<evidence type="ECO:0000256" key="7">
    <source>
        <dbReference type="ARBA" id="ARBA00023146"/>
    </source>
</evidence>
<gene>
    <name evidence="10" type="primary">MSW1</name>
    <name evidence="10" type="ORF">LTR78_006481</name>
</gene>
<dbReference type="PANTHER" id="PTHR43766">
    <property type="entry name" value="TRYPTOPHAN--TRNA LIGASE, MITOCHONDRIAL"/>
    <property type="match status" value="1"/>
</dbReference>
<dbReference type="InterPro" id="IPR014729">
    <property type="entry name" value="Rossmann-like_a/b/a_fold"/>
</dbReference>
<evidence type="ECO:0000256" key="4">
    <source>
        <dbReference type="ARBA" id="ARBA00022741"/>
    </source>
</evidence>
<dbReference type="InterPro" id="IPR050203">
    <property type="entry name" value="Trp-tRNA_synthetase"/>
</dbReference>
<dbReference type="Pfam" id="PF00579">
    <property type="entry name" value="tRNA-synt_1b"/>
    <property type="match status" value="1"/>
</dbReference>
<keyword evidence="3 9" id="KW-0436">Ligase</keyword>
<keyword evidence="4 9" id="KW-0547">Nucleotide-binding</keyword>
<dbReference type="InterPro" id="IPR002305">
    <property type="entry name" value="aa-tRNA-synth_Ic"/>
</dbReference>
<dbReference type="PROSITE" id="PS00178">
    <property type="entry name" value="AA_TRNA_LIGASE_I"/>
    <property type="match status" value="1"/>
</dbReference>
<comment type="similarity">
    <text evidence="1 9">Belongs to the class-I aminoacyl-tRNA synthetase family.</text>
</comment>
<dbReference type="Proteomes" id="UP001274830">
    <property type="component" value="Unassembled WGS sequence"/>
</dbReference>
<evidence type="ECO:0000256" key="5">
    <source>
        <dbReference type="ARBA" id="ARBA00022840"/>
    </source>
</evidence>
<dbReference type="AlphaFoldDB" id="A0AAE0WKU3"/>
<dbReference type="EMBL" id="JAUTXT010000024">
    <property type="protein sequence ID" value="KAK3673577.1"/>
    <property type="molecule type" value="Genomic_DNA"/>
</dbReference>
<dbReference type="GO" id="GO:0004830">
    <property type="term" value="F:tryptophan-tRNA ligase activity"/>
    <property type="evidence" value="ECO:0007669"/>
    <property type="project" value="UniProtKB-EC"/>
</dbReference>
<dbReference type="PANTHER" id="PTHR43766:SF1">
    <property type="entry name" value="TRYPTOPHAN--TRNA LIGASE, MITOCHONDRIAL"/>
    <property type="match status" value="1"/>
</dbReference>
<sequence length="356" mass="39452">MSIRICAAGRWRYSSLSKASSFQPSVLLQYRHQSTQTPHKVIFSGIQPTGVPHLGNYLGALRQWVKLQNDAAPDTRLLFSLVDLHAITVRQDPKQLLQWKNESLAMLLAIGLDPKRCTIFHQSDVSAHSELMWILSGQASTGYLGRMTQWKEKTANEKENSEKLKLNLFSYPVLQAADVLLHRTTHVPVGHDQAQHLEFAREVANGFNHVYGQDILIPPQTLVSPAKRVMSLTHPVSKMSKSHPNPKSRILLTDSDELIQSKIKSAVTDSIEGVTYEQDRRPGDLAADLANISMRVLKEQVSSAVTKLVAPIRERHESIVGNESLLDDVATLGAAKATESAAPTLLQVKRAVGLCR</sequence>
<dbReference type="InterPro" id="IPR001412">
    <property type="entry name" value="aa-tRNA-synth_I_CS"/>
</dbReference>
<dbReference type="GO" id="GO:0070183">
    <property type="term" value="P:mitochondrial tryptophanyl-tRNA aminoacylation"/>
    <property type="evidence" value="ECO:0007669"/>
    <property type="project" value="TreeGrafter"/>
</dbReference>
<evidence type="ECO:0000256" key="6">
    <source>
        <dbReference type="ARBA" id="ARBA00022917"/>
    </source>
</evidence>
<evidence type="ECO:0000256" key="8">
    <source>
        <dbReference type="ARBA" id="ARBA00030268"/>
    </source>
</evidence>
<dbReference type="Gene3D" id="3.40.50.620">
    <property type="entry name" value="HUPs"/>
    <property type="match status" value="1"/>
</dbReference>
<dbReference type="InterPro" id="IPR002306">
    <property type="entry name" value="Trp-tRNA-ligase"/>
</dbReference>
<evidence type="ECO:0000256" key="2">
    <source>
        <dbReference type="ARBA" id="ARBA00013161"/>
    </source>
</evidence>
<name>A0AAE0WKU3_9PEZI</name>
<dbReference type="SUPFAM" id="SSF52374">
    <property type="entry name" value="Nucleotidylyl transferase"/>
    <property type="match status" value="1"/>
</dbReference>
<dbReference type="EC" id="6.1.1.2" evidence="2"/>
<evidence type="ECO:0000256" key="1">
    <source>
        <dbReference type="ARBA" id="ARBA00005594"/>
    </source>
</evidence>
<dbReference type="Gene3D" id="1.10.240.10">
    <property type="entry name" value="Tyrosyl-Transfer RNA Synthetase"/>
    <property type="match status" value="1"/>
</dbReference>
<dbReference type="CDD" id="cd00806">
    <property type="entry name" value="TrpRS_core"/>
    <property type="match status" value="1"/>
</dbReference>
<dbReference type="GO" id="GO:0005759">
    <property type="term" value="C:mitochondrial matrix"/>
    <property type="evidence" value="ECO:0007669"/>
    <property type="project" value="TreeGrafter"/>
</dbReference>
<evidence type="ECO:0000256" key="9">
    <source>
        <dbReference type="RuleBase" id="RU363036"/>
    </source>
</evidence>
<evidence type="ECO:0000313" key="10">
    <source>
        <dbReference type="EMBL" id="KAK3673577.1"/>
    </source>
</evidence>
<keyword evidence="5 9" id="KW-0067">ATP-binding</keyword>
<comment type="caution">
    <text evidence="10">The sequence shown here is derived from an EMBL/GenBank/DDBJ whole genome shotgun (WGS) entry which is preliminary data.</text>
</comment>
<keyword evidence="7 9" id="KW-0030">Aminoacyl-tRNA synthetase</keyword>
<keyword evidence="11" id="KW-1185">Reference proteome</keyword>